<protein>
    <submittedName>
        <fullName evidence="1">Uncharacterized protein</fullName>
    </submittedName>
</protein>
<dbReference type="AlphaFoldDB" id="A0A2I1BUP3"/>
<name>A0A2I1BUP3_ASPN1</name>
<organism evidence="1 2">
    <name type="scientific">Aspergillus novofumigatus (strain IBT 16806)</name>
    <dbReference type="NCBI Taxonomy" id="1392255"/>
    <lineage>
        <taxon>Eukaryota</taxon>
        <taxon>Fungi</taxon>
        <taxon>Dikarya</taxon>
        <taxon>Ascomycota</taxon>
        <taxon>Pezizomycotina</taxon>
        <taxon>Eurotiomycetes</taxon>
        <taxon>Eurotiomycetidae</taxon>
        <taxon>Eurotiales</taxon>
        <taxon>Aspergillaceae</taxon>
        <taxon>Aspergillus</taxon>
        <taxon>Aspergillus subgen. Fumigati</taxon>
    </lineage>
</organism>
<dbReference type="Proteomes" id="UP000234474">
    <property type="component" value="Unassembled WGS sequence"/>
</dbReference>
<dbReference type="EMBL" id="MSZS01000011">
    <property type="protein sequence ID" value="PKX89117.1"/>
    <property type="molecule type" value="Genomic_DNA"/>
</dbReference>
<dbReference type="VEuPathDB" id="FungiDB:P174DRAFT_62582"/>
<gene>
    <name evidence="1" type="ORF">P174DRAFT_62582</name>
</gene>
<proteinExistence type="predicted"/>
<evidence type="ECO:0000313" key="2">
    <source>
        <dbReference type="Proteomes" id="UP000234474"/>
    </source>
</evidence>
<dbReference type="GeneID" id="36539748"/>
<reference evidence="2" key="1">
    <citation type="journal article" date="2018" name="Proc. Natl. Acad. Sci. U.S.A.">
        <title>Linking secondary metabolites to gene clusters through genome sequencing of six diverse Aspergillus species.</title>
        <authorList>
            <person name="Kaerboelling I."/>
            <person name="Vesth T.C."/>
            <person name="Frisvad J.C."/>
            <person name="Nybo J.L."/>
            <person name="Theobald S."/>
            <person name="Kuo A."/>
            <person name="Bowyer P."/>
            <person name="Matsuda Y."/>
            <person name="Mondo S."/>
            <person name="Lyhne E.K."/>
            <person name="Kogle M.E."/>
            <person name="Clum A."/>
            <person name="Lipzen A."/>
            <person name="Salamov A."/>
            <person name="Ngan C.Y."/>
            <person name="Daum C."/>
            <person name="Chiniquy J."/>
            <person name="Barry K."/>
            <person name="LaButti K."/>
            <person name="Haridas S."/>
            <person name="Simmons B.A."/>
            <person name="Magnuson J.K."/>
            <person name="Mortensen U.H."/>
            <person name="Larsen T.O."/>
            <person name="Grigoriev I.V."/>
            <person name="Baker S.E."/>
            <person name="Andersen M.R."/>
        </authorList>
    </citation>
    <scope>NUCLEOTIDE SEQUENCE [LARGE SCALE GENOMIC DNA]</scope>
    <source>
        <strain evidence="2">IBT 16806</strain>
    </source>
</reference>
<dbReference type="OrthoDB" id="448455at2759"/>
<accession>A0A2I1BUP3</accession>
<keyword evidence="2" id="KW-1185">Reference proteome</keyword>
<dbReference type="RefSeq" id="XP_024677712.1">
    <property type="nucleotide sequence ID" value="XM_024832411.1"/>
</dbReference>
<sequence>MRSFHQALQDLTFQISSNNIAYKKYLAAIRDHGSISTLESVWQTLFINYFLKKELIISSVYLLFNMVNEAFEEERLTFLQLAKDILDSLNCSHL</sequence>
<comment type="caution">
    <text evidence="1">The sequence shown here is derived from an EMBL/GenBank/DDBJ whole genome shotgun (WGS) entry which is preliminary data.</text>
</comment>
<evidence type="ECO:0000313" key="1">
    <source>
        <dbReference type="EMBL" id="PKX89117.1"/>
    </source>
</evidence>